<evidence type="ECO:0000313" key="2">
    <source>
        <dbReference type="Proteomes" id="UP000023541"/>
    </source>
</evidence>
<sequence length="66" mass="7444">MLKKVLKLNDAKQLDKNQQKAINGGNLNYDCRCIYRDYRGMLVMIPSPCNSLCPDGSTPIRNGNQN</sequence>
<gene>
    <name evidence="1" type="ORF">ATO12_07625</name>
</gene>
<dbReference type="AlphaFoldDB" id="A0A023BNB9"/>
<comment type="caution">
    <text evidence="1">The sequence shown here is derived from an EMBL/GenBank/DDBJ whole genome shotgun (WGS) entry which is preliminary data.</text>
</comment>
<evidence type="ECO:0000313" key="1">
    <source>
        <dbReference type="EMBL" id="EZH71459.1"/>
    </source>
</evidence>
<dbReference type="eggNOG" id="ENOG50300JP">
    <property type="taxonomic scope" value="Bacteria"/>
</dbReference>
<proteinExistence type="predicted"/>
<protein>
    <recommendedName>
        <fullName evidence="3">Bacteriocin</fullName>
    </recommendedName>
</protein>
<evidence type="ECO:0008006" key="3">
    <source>
        <dbReference type="Google" id="ProtNLM"/>
    </source>
</evidence>
<dbReference type="OrthoDB" id="1163990at2"/>
<reference evidence="1 2" key="1">
    <citation type="submission" date="2014-04" db="EMBL/GenBank/DDBJ databases">
        <title>Aquimarina sp. 22II-S11-z7 Genome Sequencing.</title>
        <authorList>
            <person name="Lai Q."/>
        </authorList>
    </citation>
    <scope>NUCLEOTIDE SEQUENCE [LARGE SCALE GENOMIC DNA]</scope>
    <source>
        <strain evidence="1 2">22II-S11-z7</strain>
    </source>
</reference>
<organism evidence="1 2">
    <name type="scientific">Aquimarina atlantica</name>
    <dbReference type="NCBI Taxonomy" id="1317122"/>
    <lineage>
        <taxon>Bacteria</taxon>
        <taxon>Pseudomonadati</taxon>
        <taxon>Bacteroidota</taxon>
        <taxon>Flavobacteriia</taxon>
        <taxon>Flavobacteriales</taxon>
        <taxon>Flavobacteriaceae</taxon>
        <taxon>Aquimarina</taxon>
    </lineage>
</organism>
<accession>A0A023BNB9</accession>
<dbReference type="EMBL" id="AQRA01000016">
    <property type="protein sequence ID" value="EZH71459.1"/>
    <property type="molecule type" value="Genomic_DNA"/>
</dbReference>
<dbReference type="RefSeq" id="WP_034247378.1">
    <property type="nucleotide sequence ID" value="NZ_AQRA01000016.1"/>
</dbReference>
<dbReference type="Proteomes" id="UP000023541">
    <property type="component" value="Unassembled WGS sequence"/>
</dbReference>
<name>A0A023BNB9_9FLAO</name>
<keyword evidence="2" id="KW-1185">Reference proteome</keyword>